<name>A0A8J7F8S9_9CYAN</name>
<protein>
    <submittedName>
        <fullName evidence="2">RRXRR domain-containing protein</fullName>
    </submittedName>
</protein>
<gene>
    <name evidence="2" type="ORF">IQ247_02285</name>
</gene>
<keyword evidence="3" id="KW-1185">Reference proteome</keyword>
<evidence type="ECO:0000313" key="2">
    <source>
        <dbReference type="EMBL" id="MBE9211553.1"/>
    </source>
</evidence>
<dbReference type="EMBL" id="JADEWL010000004">
    <property type="protein sequence ID" value="MBE9211553.1"/>
    <property type="molecule type" value="Genomic_DNA"/>
</dbReference>
<proteinExistence type="predicted"/>
<dbReference type="Pfam" id="PF14239">
    <property type="entry name" value="RRXRR"/>
    <property type="match status" value="1"/>
</dbReference>
<evidence type="ECO:0000259" key="1">
    <source>
        <dbReference type="Pfam" id="PF14239"/>
    </source>
</evidence>
<dbReference type="AlphaFoldDB" id="A0A8J7F8S9"/>
<feature type="domain" description="RRXRR" evidence="1">
    <location>
        <begin position="4"/>
        <end position="167"/>
    </location>
</feature>
<comment type="caution">
    <text evidence="2">The sequence shown here is derived from an EMBL/GenBank/DDBJ whole genome shotgun (WGS) entry which is preliminary data.</text>
</comment>
<dbReference type="RefSeq" id="WP_193916613.1">
    <property type="nucleotide sequence ID" value="NZ_JADEWL010000004.1"/>
</dbReference>
<accession>A0A8J7F8S9</accession>
<organism evidence="2 3">
    <name type="scientific">Plectonema cf. radiosum LEGE 06105</name>
    <dbReference type="NCBI Taxonomy" id="945769"/>
    <lineage>
        <taxon>Bacteria</taxon>
        <taxon>Bacillati</taxon>
        <taxon>Cyanobacteriota</taxon>
        <taxon>Cyanophyceae</taxon>
        <taxon>Oscillatoriophycideae</taxon>
        <taxon>Oscillatoriales</taxon>
        <taxon>Microcoleaceae</taxon>
        <taxon>Plectonema</taxon>
    </lineage>
</organism>
<dbReference type="Proteomes" id="UP000620559">
    <property type="component" value="Unassembled WGS sequence"/>
</dbReference>
<sequence>MQRVPVLSINNKPLMPSKPSRARRWIKEGKAIGKWSKLNVYYVQLLVEAENITQDIAVGIDPGKMFTGIAVLSQKYTLLTAHVELPFKNVTKRMLQRAMMRRSRRGRRINRKVPYSKRSHRQARFNNRRQLGMPPSIKTNKNLELRLLYLIVKLYPVTNVIYEVVKAKGNKGFSPVMVGQKLMCEKLKNASKLFNFKTLEGYQTSVTRKHLGLEKKKGNKSLKIPQTHAVDGIALAASHWLSYGIIDKNTMAWKGKLNLTDSLFLIISRPPISRRQLHLMVPAKGGKRRKYGGTVTRHGFRKGDYVKAIQGDKTFFGWISGDTERLVSVSDSHWNRLGQCSPKKVQLLKRSTGLIITSEKYKVQGG</sequence>
<dbReference type="InterPro" id="IPR025938">
    <property type="entry name" value="RRXRR_dom"/>
</dbReference>
<evidence type="ECO:0000313" key="3">
    <source>
        <dbReference type="Proteomes" id="UP000620559"/>
    </source>
</evidence>
<reference evidence="2" key="1">
    <citation type="submission" date="2020-10" db="EMBL/GenBank/DDBJ databases">
        <authorList>
            <person name="Castelo-Branco R."/>
            <person name="Eusebio N."/>
            <person name="Adriana R."/>
            <person name="Vieira A."/>
            <person name="Brugerolle De Fraissinette N."/>
            <person name="Rezende De Castro R."/>
            <person name="Schneider M.P."/>
            <person name="Vasconcelos V."/>
            <person name="Leao P.N."/>
        </authorList>
    </citation>
    <scope>NUCLEOTIDE SEQUENCE</scope>
    <source>
        <strain evidence="2">LEGE 06105</strain>
    </source>
</reference>